<feature type="compositionally biased region" description="Low complexity" evidence="1">
    <location>
        <begin position="437"/>
        <end position="460"/>
    </location>
</feature>
<evidence type="ECO:0000256" key="1">
    <source>
        <dbReference type="SAM" id="MobiDB-lite"/>
    </source>
</evidence>
<sequence length="563" mass="65381">MKLSLSTEWLFFHLWKKNPDTNSSCPGVFVADTIIYRWAQPYFWYFTAKDGQILRKTKERIFVEQIEEIFQKSGDISALYLQSQQNKIIFEYFEKGQFVQFLHQREKALNALLQKFVEPKSSRNSMIKVSWSPQFCLLSRKTNNNDLKNNKITLEDRLVTFEGPEHLSTTDSIASPILSADIEQICLNIVKHIQDVSGGNIQISRMVLFFKIDEKNRLWLLFSSGVKVRQKFINEETVSDFPKQKERIQSPIMLLQTQLKIGQVSKFSVDTQGFVKQTGSSCNNCSLQGEMYELTVQQYIASYDQGIFDEETLIIRQKVAKNPVKKSDNEEDYYVEGSLNIPGLLLKIWGKMDIEKYKNLRHNMSFMNLKLQLCIDCYLKFTRIHVESKSEREAKQTVVSMPPLWQPSKTKIQNNQETLTLVSSTKQHKMYHTPAKQVQQPSQQQQKQQSQYQSQQQSQQSQQQQQQSQFTIQQQQQPQSSVVIPKLNLASKEISERVIATTHHTDRQSNFPSKRVAKIYNNLQGVSLPHSQSSLNTTRSTITHSQRIVSIQQLKEILQTEQL</sequence>
<dbReference type="eggNOG" id="ENOG502QWT8">
    <property type="taxonomic scope" value="Eukaryota"/>
</dbReference>
<dbReference type="OrthoDB" id="298589at2759"/>
<dbReference type="RefSeq" id="XP_001446503.1">
    <property type="nucleotide sequence ID" value="XM_001446466.1"/>
</dbReference>
<name>A0D7T9_PARTE</name>
<organism evidence="2 3">
    <name type="scientific">Paramecium tetraurelia</name>
    <dbReference type="NCBI Taxonomy" id="5888"/>
    <lineage>
        <taxon>Eukaryota</taxon>
        <taxon>Sar</taxon>
        <taxon>Alveolata</taxon>
        <taxon>Ciliophora</taxon>
        <taxon>Intramacronucleata</taxon>
        <taxon>Oligohymenophorea</taxon>
        <taxon>Peniculida</taxon>
        <taxon>Parameciidae</taxon>
        <taxon>Paramecium</taxon>
    </lineage>
</organism>
<evidence type="ECO:0000313" key="3">
    <source>
        <dbReference type="Proteomes" id="UP000000600"/>
    </source>
</evidence>
<dbReference type="Proteomes" id="UP000000600">
    <property type="component" value="Unassembled WGS sequence"/>
</dbReference>
<accession>A0D7T9</accession>
<keyword evidence="3" id="KW-1185">Reference proteome</keyword>
<dbReference type="AlphaFoldDB" id="A0D7T9"/>
<dbReference type="PANTHER" id="PTHR23107">
    <property type="entry name" value="SYNOVIAL SARCOMA ASSOCIATED SS18 PROTEIN"/>
    <property type="match status" value="1"/>
</dbReference>
<evidence type="ECO:0000313" key="2">
    <source>
        <dbReference type="EMBL" id="CAK79106.1"/>
    </source>
</evidence>
<dbReference type="EMBL" id="CT868319">
    <property type="protein sequence ID" value="CAK79106.1"/>
    <property type="molecule type" value="Genomic_DNA"/>
</dbReference>
<gene>
    <name evidence="2" type="ORF">GSPATT00014073001</name>
</gene>
<dbReference type="InParanoid" id="A0D7T9"/>
<reference evidence="2 3" key="1">
    <citation type="journal article" date="2006" name="Nature">
        <title>Global trends of whole-genome duplications revealed by the ciliate Paramecium tetraurelia.</title>
        <authorList>
            <consortium name="Genoscope"/>
            <person name="Aury J.-M."/>
            <person name="Jaillon O."/>
            <person name="Duret L."/>
            <person name="Noel B."/>
            <person name="Jubin C."/>
            <person name="Porcel B.M."/>
            <person name="Segurens B."/>
            <person name="Daubin V."/>
            <person name="Anthouard V."/>
            <person name="Aiach N."/>
            <person name="Arnaiz O."/>
            <person name="Billaut A."/>
            <person name="Beisson J."/>
            <person name="Blanc I."/>
            <person name="Bouhouche K."/>
            <person name="Camara F."/>
            <person name="Duharcourt S."/>
            <person name="Guigo R."/>
            <person name="Gogendeau D."/>
            <person name="Katinka M."/>
            <person name="Keller A.-M."/>
            <person name="Kissmehl R."/>
            <person name="Klotz C."/>
            <person name="Koll F."/>
            <person name="Le Moue A."/>
            <person name="Lepere C."/>
            <person name="Malinsky S."/>
            <person name="Nowacki M."/>
            <person name="Nowak J.K."/>
            <person name="Plattner H."/>
            <person name="Poulain J."/>
            <person name="Ruiz F."/>
            <person name="Serrano V."/>
            <person name="Zagulski M."/>
            <person name="Dessen P."/>
            <person name="Betermier M."/>
            <person name="Weissenbach J."/>
            <person name="Scarpelli C."/>
            <person name="Schachter V."/>
            <person name="Sperling L."/>
            <person name="Meyer E."/>
            <person name="Cohen J."/>
            <person name="Wincker P."/>
        </authorList>
    </citation>
    <scope>NUCLEOTIDE SEQUENCE [LARGE SCALE GENOMIC DNA]</scope>
    <source>
        <strain evidence="2 3">Stock d4-2</strain>
    </source>
</reference>
<dbReference type="GeneID" id="5032288"/>
<proteinExistence type="predicted"/>
<protein>
    <submittedName>
        <fullName evidence="2">Uncharacterized protein</fullName>
    </submittedName>
</protein>
<dbReference type="OMA" id="QLCIDCY"/>
<dbReference type="HOGENOM" id="CLU_484387_0_0_1"/>
<dbReference type="KEGG" id="ptm:GSPATT00014073001"/>
<feature type="region of interest" description="Disordered" evidence="1">
    <location>
        <begin position="424"/>
        <end position="460"/>
    </location>
</feature>
<feature type="region of interest" description="Disordered" evidence="1">
    <location>
        <begin position="392"/>
        <end position="412"/>
    </location>
</feature>
<dbReference type="PANTHER" id="PTHR23107:SF0">
    <property type="entry name" value="IP09280P"/>
    <property type="match status" value="1"/>
</dbReference>